<keyword evidence="1" id="KW-1133">Transmembrane helix</keyword>
<organism evidence="2 3">
    <name type="scientific">Chlamydomonas eustigma</name>
    <dbReference type="NCBI Taxonomy" id="1157962"/>
    <lineage>
        <taxon>Eukaryota</taxon>
        <taxon>Viridiplantae</taxon>
        <taxon>Chlorophyta</taxon>
        <taxon>core chlorophytes</taxon>
        <taxon>Chlorophyceae</taxon>
        <taxon>CS clade</taxon>
        <taxon>Chlamydomonadales</taxon>
        <taxon>Chlamydomonadaceae</taxon>
        <taxon>Chlamydomonas</taxon>
    </lineage>
</organism>
<protein>
    <submittedName>
        <fullName evidence="2">Uncharacterized protein</fullName>
    </submittedName>
</protein>
<keyword evidence="1" id="KW-0472">Membrane</keyword>
<dbReference type="AlphaFoldDB" id="A0A250XBE3"/>
<evidence type="ECO:0000256" key="1">
    <source>
        <dbReference type="SAM" id="Phobius"/>
    </source>
</evidence>
<accession>A0A250XBE3</accession>
<evidence type="ECO:0000313" key="2">
    <source>
        <dbReference type="EMBL" id="GAX80411.1"/>
    </source>
</evidence>
<evidence type="ECO:0000313" key="3">
    <source>
        <dbReference type="Proteomes" id="UP000232323"/>
    </source>
</evidence>
<dbReference type="Proteomes" id="UP000232323">
    <property type="component" value="Unassembled WGS sequence"/>
</dbReference>
<keyword evidence="1" id="KW-0812">Transmembrane</keyword>
<keyword evidence="3" id="KW-1185">Reference proteome</keyword>
<proteinExistence type="predicted"/>
<name>A0A250XBE3_9CHLO</name>
<feature type="transmembrane region" description="Helical" evidence="1">
    <location>
        <begin position="134"/>
        <end position="158"/>
    </location>
</feature>
<gene>
    <name evidence="2" type="ORF">CEUSTIGMA_g7850.t1</name>
</gene>
<comment type="caution">
    <text evidence="2">The sequence shown here is derived from an EMBL/GenBank/DDBJ whole genome shotgun (WGS) entry which is preliminary data.</text>
</comment>
<reference evidence="2 3" key="1">
    <citation type="submission" date="2017-08" db="EMBL/GenBank/DDBJ databases">
        <title>Acidophilic green algal genome provides insights into adaptation to an acidic environment.</title>
        <authorList>
            <person name="Hirooka S."/>
            <person name="Hirose Y."/>
            <person name="Kanesaki Y."/>
            <person name="Higuchi S."/>
            <person name="Fujiwara T."/>
            <person name="Onuma R."/>
            <person name="Era A."/>
            <person name="Ohbayashi R."/>
            <person name="Uzuka A."/>
            <person name="Nozaki H."/>
            <person name="Yoshikawa H."/>
            <person name="Miyagishima S.Y."/>
        </authorList>
    </citation>
    <scope>NUCLEOTIDE SEQUENCE [LARGE SCALE GENOMIC DNA]</scope>
    <source>
        <strain evidence="2 3">NIES-2499</strain>
    </source>
</reference>
<dbReference type="EMBL" id="BEGY01000052">
    <property type="protein sequence ID" value="GAX80411.1"/>
    <property type="molecule type" value="Genomic_DNA"/>
</dbReference>
<sequence length="286" mass="29930">MFARKPRSILQVLCELTCCRISRSLLQMGPQSSIRQWFRRLQDIFPALLDFRKSHFDSSTHDTRQLLFGGGCSQCDSCSATNGNPGSCSSCSYYDNGGYCWGNGYSASCSGCSSCYGSYCNSCSTSSCSYNNSALAIGLAVTFSVLAFIGIILCIYFCMRRSRTASLSNASPYATQQEMSTVIPPSGYQQYPQTGAGQYYMGGPSGYGYPPYGPQATGSIPQPYGYYPTPPPGSNMPAGAAPAMGTPVTGYPMGAAAAAGAAPVAGAYCDAAPSAGYPTPGKVQGG</sequence>